<gene>
    <name evidence="3" type="ORF">MUB52_07270</name>
</gene>
<dbReference type="PANTHER" id="PTHR34406:SF1">
    <property type="entry name" value="PROTEIN YCEI"/>
    <property type="match status" value="1"/>
</dbReference>
<evidence type="ECO:0000256" key="1">
    <source>
        <dbReference type="SAM" id="SignalP"/>
    </source>
</evidence>
<evidence type="ECO:0000313" key="4">
    <source>
        <dbReference type="Proteomes" id="UP001208690"/>
    </source>
</evidence>
<dbReference type="Gene3D" id="2.40.128.110">
    <property type="entry name" value="Lipid/polyisoprenoid-binding, YceI-like"/>
    <property type="match status" value="1"/>
</dbReference>
<name>A0ABT3BDI0_9RHOB</name>
<feature type="chain" id="PRO_5046114124" evidence="1">
    <location>
        <begin position="25"/>
        <end position="198"/>
    </location>
</feature>
<feature type="domain" description="Lipid/polyisoprenoid-binding YceI-like" evidence="2">
    <location>
        <begin position="28"/>
        <end position="195"/>
    </location>
</feature>
<reference evidence="3 4" key="1">
    <citation type="submission" date="2022-04" db="EMBL/GenBank/DDBJ databases">
        <title>Roseobacter sp. WL0113 is a bacterium isolated from neritic sediment.</title>
        <authorList>
            <person name="Wang L."/>
            <person name="He W."/>
            <person name="Zhang D.-F."/>
        </authorList>
    </citation>
    <scope>NUCLEOTIDE SEQUENCE [LARGE SCALE GENOMIC DNA]</scope>
    <source>
        <strain evidence="3 4">WL0113</strain>
    </source>
</reference>
<evidence type="ECO:0000313" key="3">
    <source>
        <dbReference type="EMBL" id="MCV3271223.1"/>
    </source>
</evidence>
<evidence type="ECO:0000259" key="2">
    <source>
        <dbReference type="SMART" id="SM00867"/>
    </source>
</evidence>
<keyword evidence="1" id="KW-0732">Signal</keyword>
<comment type="caution">
    <text evidence="3">The sequence shown here is derived from an EMBL/GenBank/DDBJ whole genome shotgun (WGS) entry which is preliminary data.</text>
</comment>
<accession>A0ABT3BDI0</accession>
<dbReference type="Proteomes" id="UP001208690">
    <property type="component" value="Unassembled WGS sequence"/>
</dbReference>
<proteinExistence type="predicted"/>
<dbReference type="SUPFAM" id="SSF101874">
    <property type="entry name" value="YceI-like"/>
    <property type="match status" value="1"/>
</dbReference>
<dbReference type="SMART" id="SM00867">
    <property type="entry name" value="YceI"/>
    <property type="match status" value="1"/>
</dbReference>
<sequence>MSILLSRRVLIAAGLASLATRVEAAPQRYDLVEERSRVAFMFDMSGTAQTGTVPVSTADIRVDPRNLSRSSADVTADIRGARTGMVFITQALLSASVLDAQTHPMVRYRSTRIVLGRAGRISEGAKIEGALTLRGVTRPLILGASLTRPAGSAPDDLSVLAIRLTGTLSRAAFGAVGYPNLVADAVDLDISAEIRRRA</sequence>
<protein>
    <submittedName>
        <fullName evidence="3">YceI family protein</fullName>
    </submittedName>
</protein>
<dbReference type="RefSeq" id="WP_263843534.1">
    <property type="nucleotide sequence ID" value="NZ_JALIEB010000003.1"/>
</dbReference>
<organism evidence="3 4">
    <name type="scientific">Roseobacter sinensis</name>
    <dbReference type="NCBI Taxonomy" id="2931391"/>
    <lineage>
        <taxon>Bacteria</taxon>
        <taxon>Pseudomonadati</taxon>
        <taxon>Pseudomonadota</taxon>
        <taxon>Alphaproteobacteria</taxon>
        <taxon>Rhodobacterales</taxon>
        <taxon>Roseobacteraceae</taxon>
        <taxon>Roseobacter</taxon>
    </lineage>
</organism>
<keyword evidence="4" id="KW-1185">Reference proteome</keyword>
<feature type="signal peptide" evidence="1">
    <location>
        <begin position="1"/>
        <end position="24"/>
    </location>
</feature>
<dbReference type="Pfam" id="PF04264">
    <property type="entry name" value="YceI"/>
    <property type="match status" value="1"/>
</dbReference>
<dbReference type="InterPro" id="IPR036761">
    <property type="entry name" value="TTHA0802/YceI-like_sf"/>
</dbReference>
<dbReference type="PANTHER" id="PTHR34406">
    <property type="entry name" value="PROTEIN YCEI"/>
    <property type="match status" value="1"/>
</dbReference>
<dbReference type="InterPro" id="IPR007372">
    <property type="entry name" value="Lipid/polyisoprenoid-bd_YceI"/>
</dbReference>
<dbReference type="EMBL" id="JALIEB010000003">
    <property type="protein sequence ID" value="MCV3271223.1"/>
    <property type="molecule type" value="Genomic_DNA"/>
</dbReference>